<name>A0ABD5S1U3_9EURY</name>
<dbReference type="EMBL" id="JBHSWU010000588">
    <property type="protein sequence ID" value="MFC6725565.1"/>
    <property type="molecule type" value="Genomic_DNA"/>
</dbReference>
<keyword evidence="2" id="KW-1185">Reference proteome</keyword>
<keyword evidence="1" id="KW-0808">Transferase</keyword>
<comment type="caution">
    <text evidence="1">The sequence shown here is derived from an EMBL/GenBank/DDBJ whole genome shotgun (WGS) entry which is preliminary data.</text>
</comment>
<gene>
    <name evidence="1" type="ORF">ACFQE1_14555</name>
</gene>
<accession>A0ABD5S1U3</accession>
<dbReference type="GO" id="GO:0016301">
    <property type="term" value="F:kinase activity"/>
    <property type="evidence" value="ECO:0007669"/>
    <property type="project" value="UniProtKB-KW"/>
</dbReference>
<keyword evidence="1" id="KW-0418">Kinase</keyword>
<proteinExistence type="predicted"/>
<dbReference type="Proteomes" id="UP001596328">
    <property type="component" value="Unassembled WGS sequence"/>
</dbReference>
<feature type="non-terminal residue" evidence="1">
    <location>
        <position position="187"/>
    </location>
</feature>
<protein>
    <submittedName>
        <fullName evidence="1">Histidine kinase</fullName>
    </submittedName>
</protein>
<evidence type="ECO:0000313" key="1">
    <source>
        <dbReference type="EMBL" id="MFC6725565.1"/>
    </source>
</evidence>
<reference evidence="1 2" key="1">
    <citation type="journal article" date="2019" name="Int. J. Syst. Evol. Microbiol.">
        <title>The Global Catalogue of Microorganisms (GCM) 10K type strain sequencing project: providing services to taxonomists for standard genome sequencing and annotation.</title>
        <authorList>
            <consortium name="The Broad Institute Genomics Platform"/>
            <consortium name="The Broad Institute Genome Sequencing Center for Infectious Disease"/>
            <person name="Wu L."/>
            <person name="Ma J."/>
        </authorList>
    </citation>
    <scope>NUCLEOTIDE SEQUENCE [LARGE SCALE GENOMIC DNA]</scope>
    <source>
        <strain evidence="1 2">NBRC 111368</strain>
    </source>
</reference>
<organism evidence="1 2">
    <name type="scientific">Halobium palmae</name>
    <dbReference type="NCBI Taxonomy" id="1776492"/>
    <lineage>
        <taxon>Archaea</taxon>
        <taxon>Methanobacteriati</taxon>
        <taxon>Methanobacteriota</taxon>
        <taxon>Stenosarchaea group</taxon>
        <taxon>Halobacteria</taxon>
        <taxon>Halobacteriales</taxon>
        <taxon>Haloferacaceae</taxon>
        <taxon>Halobium</taxon>
    </lineage>
</organism>
<evidence type="ECO:0000313" key="2">
    <source>
        <dbReference type="Proteomes" id="UP001596328"/>
    </source>
</evidence>
<dbReference type="AlphaFoldDB" id="A0ABD5S1U3"/>
<sequence>MSRTALARFVDDACAGTSAATGGTSLVVVNRTEPEPVQRMLDSLFDGQPVSVDESAVDDADDDVVVLVKDDELVATSPLAALERSLLLVNSDRYITGAQRVGTVDPPDVILGLRDTPFRVRGYPASNSEKLPMILVSRYVERLAIDGGSGRLRAAFQRLSRIEDERGTLAVYERLADTDVDVHLYGV</sequence>